<comment type="caution">
    <text evidence="2">The sequence shown here is derived from an EMBL/GenBank/DDBJ whole genome shotgun (WGS) entry which is preliminary data.</text>
</comment>
<dbReference type="RefSeq" id="WP_044229506.1">
    <property type="nucleotide sequence ID" value="NZ_JRYR02000001.1"/>
</dbReference>
<evidence type="ECO:0000256" key="1">
    <source>
        <dbReference type="SAM" id="Phobius"/>
    </source>
</evidence>
<dbReference type="OrthoDB" id="981124at2"/>
<dbReference type="PANTHER" id="PTHR21180">
    <property type="entry name" value="ENDONUCLEASE/EXONUCLEASE/PHOSPHATASE FAMILY DOMAIN-CONTAINING PROTEIN 1"/>
    <property type="match status" value="1"/>
</dbReference>
<keyword evidence="1" id="KW-1133">Transmembrane helix</keyword>
<dbReference type="Gene3D" id="1.10.150.280">
    <property type="entry name" value="AF1531-like domain"/>
    <property type="match status" value="3"/>
</dbReference>
<dbReference type="PANTHER" id="PTHR21180:SF32">
    <property type="entry name" value="ENDONUCLEASE_EXONUCLEASE_PHOSPHATASE FAMILY DOMAIN-CONTAINING PROTEIN 1"/>
    <property type="match status" value="1"/>
</dbReference>
<proteinExistence type="predicted"/>
<dbReference type="SUPFAM" id="SSF47781">
    <property type="entry name" value="RuvA domain 2-like"/>
    <property type="match status" value="4"/>
</dbReference>
<reference evidence="2 3" key="1">
    <citation type="journal article" date="2012" name="Int. J. Syst. Evol. Microbiol.">
        <title>Flammeovirga pacifica sp. nov., isolated from deep-sea sediment.</title>
        <authorList>
            <person name="Xu H."/>
            <person name="Fu Y."/>
            <person name="Yang N."/>
            <person name="Ding Z."/>
            <person name="Lai Q."/>
            <person name="Zeng R."/>
        </authorList>
    </citation>
    <scope>NUCLEOTIDE SEQUENCE [LARGE SCALE GENOMIC DNA]</scope>
    <source>
        <strain evidence="3">DSM 24597 / LMG 26175 / WPAGA1</strain>
    </source>
</reference>
<organism evidence="2 3">
    <name type="scientific">Flammeovirga pacifica</name>
    <dbReference type="NCBI Taxonomy" id="915059"/>
    <lineage>
        <taxon>Bacteria</taxon>
        <taxon>Pseudomonadati</taxon>
        <taxon>Bacteroidota</taxon>
        <taxon>Cytophagia</taxon>
        <taxon>Cytophagales</taxon>
        <taxon>Flammeovirgaceae</taxon>
        <taxon>Flammeovirga</taxon>
    </lineage>
</organism>
<dbReference type="InterPro" id="IPR051675">
    <property type="entry name" value="Endo/Exo/Phosphatase_dom_1"/>
</dbReference>
<evidence type="ECO:0000313" key="2">
    <source>
        <dbReference type="EMBL" id="OHX67786.1"/>
    </source>
</evidence>
<keyword evidence="3" id="KW-1185">Reference proteome</keyword>
<feature type="transmembrane region" description="Helical" evidence="1">
    <location>
        <begin position="21"/>
        <end position="42"/>
    </location>
</feature>
<dbReference type="STRING" id="915059.NH26_16285"/>
<dbReference type="Pfam" id="PF12836">
    <property type="entry name" value="HHH_3"/>
    <property type="match status" value="3"/>
</dbReference>
<dbReference type="AlphaFoldDB" id="A0A1S1Z3C2"/>
<gene>
    <name evidence="2" type="ORF">NH26_16285</name>
</gene>
<dbReference type="InterPro" id="IPR010994">
    <property type="entry name" value="RuvA_2-like"/>
</dbReference>
<evidence type="ECO:0000313" key="3">
    <source>
        <dbReference type="Proteomes" id="UP000179797"/>
    </source>
</evidence>
<sequence>MKFKLQSIEDWIGINYRSLESFALLIPLILLFLFCDPVYHYFFDEPVTELSFNEDQKEKQWIKSNFDPNELMLKDWVNRGVHPKTAYSIVKYRLKGGRFYEVEDLKKIYTLTSSEYERIAPYVIIKKVKSKKIKQPTYNRTFTRNKITPSNLKHSFTPHLFNPNTVQLDTLLSMGFSSKVAKSMISYREKGGQYLIKSDVLKLYGVDSSSFLEWKDFIELPDQKEILEKEKIIQKFNLNKVTKAELITLNGIGEFTANQLIKYRNRLGGSFYTHQQLTEVFGIDSLKVKILDDFCYIKKTEVILLNINTCSYEQLATHPYLSYKQARWIINYRKQHGDYHDINDLYKIKPLHPEDLVKISPYLTY</sequence>
<protein>
    <recommendedName>
        <fullName evidence="4">Competence protein ComEA</fullName>
    </recommendedName>
</protein>
<evidence type="ECO:0008006" key="4">
    <source>
        <dbReference type="Google" id="ProtNLM"/>
    </source>
</evidence>
<accession>A0A1S1Z3C2</accession>
<keyword evidence="1" id="KW-0472">Membrane</keyword>
<dbReference type="EMBL" id="JRYR02000001">
    <property type="protein sequence ID" value="OHX67786.1"/>
    <property type="molecule type" value="Genomic_DNA"/>
</dbReference>
<keyword evidence="1" id="KW-0812">Transmembrane</keyword>
<name>A0A1S1Z3C2_FLAPC</name>
<dbReference type="Proteomes" id="UP000179797">
    <property type="component" value="Unassembled WGS sequence"/>
</dbReference>